<name>A0A841JNA2_9BACT</name>
<proteinExistence type="predicted"/>
<dbReference type="PANTHER" id="PTHR43578">
    <property type="entry name" value="NADH-QUINONE OXIDOREDUCTASE SUBUNIT F"/>
    <property type="match status" value="1"/>
</dbReference>
<dbReference type="OrthoDB" id="9761899at2"/>
<dbReference type="EMBL" id="JACHEK010000001">
    <property type="protein sequence ID" value="MBB6142836.1"/>
    <property type="molecule type" value="Genomic_DNA"/>
</dbReference>
<dbReference type="PANTHER" id="PTHR43578:SF3">
    <property type="entry name" value="NADH-QUINONE OXIDOREDUCTASE SUBUNIT F"/>
    <property type="match status" value="1"/>
</dbReference>
<gene>
    <name evidence="4" type="ORF">HNQ77_000774</name>
</gene>
<organism evidence="4 5">
    <name type="scientific">Silvibacterium bohemicum</name>
    <dbReference type="NCBI Taxonomy" id="1577686"/>
    <lineage>
        <taxon>Bacteria</taxon>
        <taxon>Pseudomonadati</taxon>
        <taxon>Acidobacteriota</taxon>
        <taxon>Terriglobia</taxon>
        <taxon>Terriglobales</taxon>
        <taxon>Acidobacteriaceae</taxon>
        <taxon>Silvibacterium</taxon>
    </lineage>
</organism>
<sequence length="123" mass="13514">MPRFDRHVFVCTNFRAPEAARPSCTANGQSEIHSRMKDAVRAAGLGERVRVNKSGCLDQCEHGPTVVVYPGAIWYGFVKPEDVSEIVAEHLVNGRPVERLRLPEGCLNTPSCPHRPLAPNTPA</sequence>
<dbReference type="Proteomes" id="UP000538666">
    <property type="component" value="Unassembled WGS sequence"/>
</dbReference>
<evidence type="ECO:0000313" key="5">
    <source>
        <dbReference type="Proteomes" id="UP000538666"/>
    </source>
</evidence>
<protein>
    <submittedName>
        <fullName evidence="4">(2Fe-2S) ferredoxin</fullName>
    </submittedName>
</protein>
<dbReference type="CDD" id="cd02980">
    <property type="entry name" value="TRX_Fd_family"/>
    <property type="match status" value="1"/>
</dbReference>
<comment type="caution">
    <text evidence="4">The sequence shown here is derived from an EMBL/GenBank/DDBJ whole genome shotgun (WGS) entry which is preliminary data.</text>
</comment>
<reference evidence="4 5" key="1">
    <citation type="submission" date="2020-08" db="EMBL/GenBank/DDBJ databases">
        <title>Genomic Encyclopedia of Type Strains, Phase IV (KMG-IV): sequencing the most valuable type-strain genomes for metagenomic binning, comparative biology and taxonomic classification.</title>
        <authorList>
            <person name="Goeker M."/>
        </authorList>
    </citation>
    <scope>NUCLEOTIDE SEQUENCE [LARGE SCALE GENOMIC DNA]</scope>
    <source>
        <strain evidence="4 5">DSM 103733</strain>
    </source>
</reference>
<dbReference type="Gene3D" id="3.40.30.10">
    <property type="entry name" value="Glutaredoxin"/>
    <property type="match status" value="1"/>
</dbReference>
<keyword evidence="1" id="KW-0479">Metal-binding</keyword>
<keyword evidence="5" id="KW-1185">Reference proteome</keyword>
<keyword evidence="3" id="KW-0411">Iron-sulfur</keyword>
<dbReference type="GO" id="GO:0046872">
    <property type="term" value="F:metal ion binding"/>
    <property type="evidence" value="ECO:0007669"/>
    <property type="project" value="UniProtKB-KW"/>
</dbReference>
<dbReference type="InterPro" id="IPR036249">
    <property type="entry name" value="Thioredoxin-like_sf"/>
</dbReference>
<dbReference type="SUPFAM" id="SSF52833">
    <property type="entry name" value="Thioredoxin-like"/>
    <property type="match status" value="1"/>
</dbReference>
<accession>A0A841JNA2</accession>
<evidence type="ECO:0000256" key="3">
    <source>
        <dbReference type="ARBA" id="ARBA00023014"/>
    </source>
</evidence>
<dbReference type="AlphaFoldDB" id="A0A841JNA2"/>
<keyword evidence="2" id="KW-0408">Iron</keyword>
<dbReference type="RefSeq" id="WP_050058014.1">
    <property type="nucleotide sequence ID" value="NZ_JACHEK010000001.1"/>
</dbReference>
<evidence type="ECO:0000256" key="1">
    <source>
        <dbReference type="ARBA" id="ARBA00022723"/>
    </source>
</evidence>
<evidence type="ECO:0000313" key="4">
    <source>
        <dbReference type="EMBL" id="MBB6142836.1"/>
    </source>
</evidence>
<evidence type="ECO:0000256" key="2">
    <source>
        <dbReference type="ARBA" id="ARBA00023004"/>
    </source>
</evidence>
<dbReference type="GO" id="GO:0051536">
    <property type="term" value="F:iron-sulfur cluster binding"/>
    <property type="evidence" value="ECO:0007669"/>
    <property type="project" value="UniProtKB-KW"/>
</dbReference>